<gene>
    <name evidence="1" type="ORF">ACFQ1M_10210</name>
</gene>
<protein>
    <submittedName>
        <fullName evidence="1">DUF1800 family protein</fullName>
    </submittedName>
</protein>
<name>A0ABW3D0H3_9FLAO</name>
<sequence>MSKKMTSKEIKHLYWRAGFGSNVSIVRSLDGIEREKLVDELFTQASNFERLTVPTPEIDKALKDKNLLAKKDEIRALIKQSKDRVGDLNSEWIKRICTTEEPLRERMTLFWANHFVCRDLNILHIQQYNNTLRKYALGNFRDFVKAISREASMIKYLNNKQNRKDQPNENFARELMELFTLGRGQYSETDIKEAARAFTGWNHDFRGAFRFVMRQHDYEEKTFFGKTGNFDGEDIIDLILEKRECAAFICRKIYAYFVNDNVSEDHLRAMTDVFYADYDIEKLMRYVFNSDWFYDNKNIGGKIKSPMDLLAGMYRTVPFKFNEVKQLRYIQNLLGQILLYPPNVAGWEGGRGWINANTMMVRMRLSSILLNNGFIAFDEKGAFEDSFKKRYAKRSNLKRRLNITADWEYADRHYGALTHHELRDIILNGRLTDTTRSFLNTKSDVPKKEFLIQLMSLPEYQLC</sequence>
<keyword evidence="2" id="KW-1185">Reference proteome</keyword>
<dbReference type="Pfam" id="PF08811">
    <property type="entry name" value="DUF1800"/>
    <property type="match status" value="1"/>
</dbReference>
<dbReference type="RefSeq" id="WP_386407830.1">
    <property type="nucleotide sequence ID" value="NZ_JBHTJH010000010.1"/>
</dbReference>
<reference evidence="2" key="1">
    <citation type="journal article" date="2019" name="Int. J. Syst. Evol. Microbiol.">
        <title>The Global Catalogue of Microorganisms (GCM) 10K type strain sequencing project: providing services to taxonomists for standard genome sequencing and annotation.</title>
        <authorList>
            <consortium name="The Broad Institute Genomics Platform"/>
            <consortium name="The Broad Institute Genome Sequencing Center for Infectious Disease"/>
            <person name="Wu L."/>
            <person name="Ma J."/>
        </authorList>
    </citation>
    <scope>NUCLEOTIDE SEQUENCE [LARGE SCALE GENOMIC DNA]</scope>
    <source>
        <strain evidence="2">CCUG 62952</strain>
    </source>
</reference>
<dbReference type="Proteomes" id="UP001596978">
    <property type="component" value="Unassembled WGS sequence"/>
</dbReference>
<proteinExistence type="predicted"/>
<accession>A0ABW3D0H3</accession>
<comment type="caution">
    <text evidence="1">The sequence shown here is derived from an EMBL/GenBank/DDBJ whole genome shotgun (WGS) entry which is preliminary data.</text>
</comment>
<organism evidence="1 2">
    <name type="scientific">Sungkyunkwania multivorans</name>
    <dbReference type="NCBI Taxonomy" id="1173618"/>
    <lineage>
        <taxon>Bacteria</taxon>
        <taxon>Pseudomonadati</taxon>
        <taxon>Bacteroidota</taxon>
        <taxon>Flavobacteriia</taxon>
        <taxon>Flavobacteriales</taxon>
        <taxon>Flavobacteriaceae</taxon>
        <taxon>Sungkyunkwania</taxon>
    </lineage>
</organism>
<dbReference type="EMBL" id="JBHTJH010000010">
    <property type="protein sequence ID" value="MFD0862575.1"/>
    <property type="molecule type" value="Genomic_DNA"/>
</dbReference>
<evidence type="ECO:0000313" key="1">
    <source>
        <dbReference type="EMBL" id="MFD0862575.1"/>
    </source>
</evidence>
<evidence type="ECO:0000313" key="2">
    <source>
        <dbReference type="Proteomes" id="UP001596978"/>
    </source>
</evidence>
<dbReference type="InterPro" id="IPR014917">
    <property type="entry name" value="DUF1800"/>
</dbReference>